<name>A0A0C9YSS0_9AGAM</name>
<evidence type="ECO:0000313" key="2">
    <source>
        <dbReference type="Proteomes" id="UP000054018"/>
    </source>
</evidence>
<protein>
    <submittedName>
        <fullName evidence="1">Uncharacterized protein</fullName>
    </submittedName>
</protein>
<sequence length="90" mass="10061">MWANSLVPCRLTSLDSLNQVIETDVHCSVSENDIDPLQALVDMLSLISSQCELLEPFQTCHRLSVIALQTTDSVTLADSDLENMVNVWQR</sequence>
<gene>
    <name evidence="1" type="ORF">PISMIDRAFT_405191</name>
</gene>
<evidence type="ECO:0000313" key="1">
    <source>
        <dbReference type="EMBL" id="KIK13377.1"/>
    </source>
</evidence>
<reference evidence="1 2" key="1">
    <citation type="submission" date="2014-04" db="EMBL/GenBank/DDBJ databases">
        <authorList>
            <consortium name="DOE Joint Genome Institute"/>
            <person name="Kuo A."/>
            <person name="Kohler A."/>
            <person name="Costa M.D."/>
            <person name="Nagy L.G."/>
            <person name="Floudas D."/>
            <person name="Copeland A."/>
            <person name="Barry K.W."/>
            <person name="Cichocki N."/>
            <person name="Veneault-Fourrey C."/>
            <person name="LaButti K."/>
            <person name="Lindquist E.A."/>
            <person name="Lipzen A."/>
            <person name="Lundell T."/>
            <person name="Morin E."/>
            <person name="Murat C."/>
            <person name="Sun H."/>
            <person name="Tunlid A."/>
            <person name="Henrissat B."/>
            <person name="Grigoriev I.V."/>
            <person name="Hibbett D.S."/>
            <person name="Martin F."/>
            <person name="Nordberg H.P."/>
            <person name="Cantor M.N."/>
            <person name="Hua S.X."/>
        </authorList>
    </citation>
    <scope>NUCLEOTIDE SEQUENCE [LARGE SCALE GENOMIC DNA]</scope>
    <source>
        <strain evidence="1 2">441</strain>
    </source>
</reference>
<organism evidence="1 2">
    <name type="scientific">Pisolithus microcarpus 441</name>
    <dbReference type="NCBI Taxonomy" id="765257"/>
    <lineage>
        <taxon>Eukaryota</taxon>
        <taxon>Fungi</taxon>
        <taxon>Dikarya</taxon>
        <taxon>Basidiomycota</taxon>
        <taxon>Agaricomycotina</taxon>
        <taxon>Agaricomycetes</taxon>
        <taxon>Agaricomycetidae</taxon>
        <taxon>Boletales</taxon>
        <taxon>Sclerodermatineae</taxon>
        <taxon>Pisolithaceae</taxon>
        <taxon>Pisolithus</taxon>
    </lineage>
</organism>
<accession>A0A0C9YSS0</accession>
<proteinExistence type="predicted"/>
<dbReference type="EMBL" id="KN834000">
    <property type="protein sequence ID" value="KIK13377.1"/>
    <property type="molecule type" value="Genomic_DNA"/>
</dbReference>
<reference evidence="2" key="2">
    <citation type="submission" date="2015-01" db="EMBL/GenBank/DDBJ databases">
        <title>Evolutionary Origins and Diversification of the Mycorrhizal Mutualists.</title>
        <authorList>
            <consortium name="DOE Joint Genome Institute"/>
            <consortium name="Mycorrhizal Genomics Consortium"/>
            <person name="Kohler A."/>
            <person name="Kuo A."/>
            <person name="Nagy L.G."/>
            <person name="Floudas D."/>
            <person name="Copeland A."/>
            <person name="Barry K.W."/>
            <person name="Cichocki N."/>
            <person name="Veneault-Fourrey C."/>
            <person name="LaButti K."/>
            <person name="Lindquist E.A."/>
            <person name="Lipzen A."/>
            <person name="Lundell T."/>
            <person name="Morin E."/>
            <person name="Murat C."/>
            <person name="Riley R."/>
            <person name="Ohm R."/>
            <person name="Sun H."/>
            <person name="Tunlid A."/>
            <person name="Henrissat B."/>
            <person name="Grigoriev I.V."/>
            <person name="Hibbett D.S."/>
            <person name="Martin F."/>
        </authorList>
    </citation>
    <scope>NUCLEOTIDE SEQUENCE [LARGE SCALE GENOMIC DNA]</scope>
    <source>
        <strain evidence="2">441</strain>
    </source>
</reference>
<dbReference type="OrthoDB" id="2841072at2759"/>
<dbReference type="HOGENOM" id="CLU_2441713_0_0_1"/>
<keyword evidence="2" id="KW-1185">Reference proteome</keyword>
<dbReference type="Proteomes" id="UP000054018">
    <property type="component" value="Unassembled WGS sequence"/>
</dbReference>
<dbReference type="AlphaFoldDB" id="A0A0C9YSS0"/>